<dbReference type="RefSeq" id="WP_087458454.1">
    <property type="nucleotide sequence ID" value="NZ_CP021434.1"/>
</dbReference>
<dbReference type="EMBL" id="CP021434">
    <property type="protein sequence ID" value="ARU63107.1"/>
    <property type="molecule type" value="Genomic_DNA"/>
</dbReference>
<proteinExistence type="predicted"/>
<sequence>MDTREPFECPSCGHDVVPDALTGERGHQDAVCLKCGAKYSRTYGRYEDEWVLGLWRNTETGRVACSYYKTAFGTDAYDCE</sequence>
<organism evidence="1 2">
    <name type="scientific">Tumebacillus avium</name>
    <dbReference type="NCBI Taxonomy" id="1903704"/>
    <lineage>
        <taxon>Bacteria</taxon>
        <taxon>Bacillati</taxon>
        <taxon>Bacillota</taxon>
        <taxon>Bacilli</taxon>
        <taxon>Bacillales</taxon>
        <taxon>Alicyclobacillaceae</taxon>
        <taxon>Tumebacillus</taxon>
    </lineage>
</organism>
<reference evidence="2" key="1">
    <citation type="submission" date="2017-05" db="EMBL/GenBank/DDBJ databases">
        <authorList>
            <person name="Sung H."/>
        </authorList>
    </citation>
    <scope>NUCLEOTIDE SEQUENCE [LARGE SCALE GENOMIC DNA]</scope>
    <source>
        <strain evidence="2">AR23208</strain>
    </source>
</reference>
<accession>A0A1Y0IRP2</accession>
<protein>
    <submittedName>
        <fullName evidence="1">Uncharacterized protein</fullName>
    </submittedName>
</protein>
<keyword evidence="2" id="KW-1185">Reference proteome</keyword>
<dbReference type="KEGG" id="tum:CBW65_20580"/>
<gene>
    <name evidence="1" type="ORF">CBW65_20580</name>
</gene>
<dbReference type="AlphaFoldDB" id="A0A1Y0IRP2"/>
<evidence type="ECO:0000313" key="2">
    <source>
        <dbReference type="Proteomes" id="UP000195437"/>
    </source>
</evidence>
<dbReference type="Proteomes" id="UP000195437">
    <property type="component" value="Chromosome"/>
</dbReference>
<name>A0A1Y0IRP2_9BACL</name>
<dbReference type="OrthoDB" id="2381972at2"/>
<evidence type="ECO:0000313" key="1">
    <source>
        <dbReference type="EMBL" id="ARU63107.1"/>
    </source>
</evidence>